<feature type="compositionally biased region" description="Basic residues" evidence="1">
    <location>
        <begin position="1"/>
        <end position="11"/>
    </location>
</feature>
<name>A0A2N9AVG7_METEX</name>
<accession>A0A2N9AVG7</accession>
<feature type="compositionally biased region" description="Pro residues" evidence="1">
    <location>
        <begin position="12"/>
        <end position="25"/>
    </location>
</feature>
<gene>
    <name evidence="2" type="ORF">TK0001_4729</name>
</gene>
<proteinExistence type="predicted"/>
<dbReference type="EMBL" id="LT962688">
    <property type="protein sequence ID" value="SOR31314.1"/>
    <property type="molecule type" value="Genomic_DNA"/>
</dbReference>
<sequence length="145" mass="15888">MAVRPRGRARPLPRPARPLPDPPLSRPLRNSRPDQPRGRGGHAPGRSYRRGGVRDAFATENRFGGLRPTPPTGDPLGERRLYAGQLHRDPALLSTAGSAPVLLTSRHSDPGRSFPSARSDQRRKPKAQSPGVQLILGFCDRIRSK</sequence>
<feature type="compositionally biased region" description="Basic and acidic residues" evidence="1">
    <location>
        <begin position="76"/>
        <end position="90"/>
    </location>
</feature>
<organism evidence="2 3">
    <name type="scientific">Methylorubrum extorquens</name>
    <name type="common">Methylobacterium dichloromethanicum</name>
    <name type="synonym">Methylobacterium extorquens</name>
    <dbReference type="NCBI Taxonomy" id="408"/>
    <lineage>
        <taxon>Bacteria</taxon>
        <taxon>Pseudomonadati</taxon>
        <taxon>Pseudomonadota</taxon>
        <taxon>Alphaproteobacteria</taxon>
        <taxon>Hyphomicrobiales</taxon>
        <taxon>Methylobacteriaceae</taxon>
        <taxon>Methylorubrum</taxon>
    </lineage>
</organism>
<dbReference type="AlphaFoldDB" id="A0A2N9AVG7"/>
<feature type="region of interest" description="Disordered" evidence="1">
    <location>
        <begin position="1"/>
        <end position="135"/>
    </location>
</feature>
<evidence type="ECO:0000313" key="2">
    <source>
        <dbReference type="EMBL" id="SOR31314.1"/>
    </source>
</evidence>
<dbReference type="Proteomes" id="UP000233769">
    <property type="component" value="Chromosome tk0001"/>
</dbReference>
<protein>
    <submittedName>
        <fullName evidence="2">Uncharacterized protein</fullName>
    </submittedName>
</protein>
<evidence type="ECO:0000256" key="1">
    <source>
        <dbReference type="SAM" id="MobiDB-lite"/>
    </source>
</evidence>
<reference evidence="3" key="1">
    <citation type="submission" date="2017-10" db="EMBL/GenBank/DDBJ databases">
        <authorList>
            <person name="Regsiter A."/>
            <person name="William W."/>
        </authorList>
    </citation>
    <scope>NUCLEOTIDE SEQUENCE [LARGE SCALE GENOMIC DNA]</scope>
</reference>
<evidence type="ECO:0000313" key="3">
    <source>
        <dbReference type="Proteomes" id="UP000233769"/>
    </source>
</evidence>